<dbReference type="PANTHER" id="PTHR11645:SF66">
    <property type="entry name" value="PYRROLINE-5-CARBOXYLATE REDUCTASE"/>
    <property type="match status" value="1"/>
</dbReference>
<evidence type="ECO:0000256" key="1">
    <source>
        <dbReference type="ARBA" id="ARBA00005525"/>
    </source>
</evidence>
<keyword evidence="6" id="KW-1185">Reference proteome</keyword>
<protein>
    <recommendedName>
        <fullName evidence="4">Pyrroline-5-carboxylate reductase dimerisation domain-containing protein</fullName>
    </recommendedName>
</protein>
<dbReference type="PROSITE" id="PS00521">
    <property type="entry name" value="P5CR"/>
    <property type="match status" value="1"/>
</dbReference>
<dbReference type="GO" id="GO:0055129">
    <property type="term" value="P:L-proline biosynthetic process"/>
    <property type="evidence" value="ECO:0007669"/>
    <property type="project" value="TreeGrafter"/>
</dbReference>
<keyword evidence="3" id="KW-0560">Oxidoreductase</keyword>
<dbReference type="Pfam" id="PF14748">
    <property type="entry name" value="P5CR_dimer"/>
    <property type="match status" value="1"/>
</dbReference>
<dbReference type="AlphaFoldDB" id="A0A448ZEV6"/>
<evidence type="ECO:0000256" key="2">
    <source>
        <dbReference type="ARBA" id="ARBA00022857"/>
    </source>
</evidence>
<accession>A0A448ZEV6</accession>
<evidence type="ECO:0000259" key="4">
    <source>
        <dbReference type="Pfam" id="PF14748"/>
    </source>
</evidence>
<sequence length="207" mass="22375">MIGEGMTVWCCTPSLTSCDRQSVSKLLNTFGKAIYVDDEKFVDMSTSISGSGPAYIFMLMEAMIDSGVHMGFSRETATTLVHHTLLGSTLYAMETGEHPAILRNSVTSPAGTTASAIYELEKGGLRPLVNDAIWACYRRSLEMGGHNSSVGPRMIYNMGEKPATTLTTHEIHYMDSDIHTANVPSGEMVDLVDSKENGIGGKRGNNT</sequence>
<proteinExistence type="inferred from homology"/>
<evidence type="ECO:0000313" key="5">
    <source>
        <dbReference type="EMBL" id="VEU40568.1"/>
    </source>
</evidence>
<organism evidence="5 6">
    <name type="scientific">Pseudo-nitzschia multistriata</name>
    <dbReference type="NCBI Taxonomy" id="183589"/>
    <lineage>
        <taxon>Eukaryota</taxon>
        <taxon>Sar</taxon>
        <taxon>Stramenopiles</taxon>
        <taxon>Ochrophyta</taxon>
        <taxon>Bacillariophyta</taxon>
        <taxon>Bacillariophyceae</taxon>
        <taxon>Bacillariophycidae</taxon>
        <taxon>Bacillariales</taxon>
        <taxon>Bacillariaceae</taxon>
        <taxon>Pseudo-nitzschia</taxon>
    </lineage>
</organism>
<dbReference type="GO" id="GO:0004735">
    <property type="term" value="F:pyrroline-5-carboxylate reductase activity"/>
    <property type="evidence" value="ECO:0007669"/>
    <property type="project" value="TreeGrafter"/>
</dbReference>
<keyword evidence="2" id="KW-0521">NADP</keyword>
<dbReference type="EMBL" id="CAACVS010000291">
    <property type="protein sequence ID" value="VEU40568.1"/>
    <property type="molecule type" value="Genomic_DNA"/>
</dbReference>
<feature type="domain" description="Pyrroline-5-carboxylate reductase dimerisation" evidence="4">
    <location>
        <begin position="39"/>
        <end position="143"/>
    </location>
</feature>
<dbReference type="InterPro" id="IPR029036">
    <property type="entry name" value="P5CR_dimer"/>
</dbReference>
<evidence type="ECO:0000313" key="6">
    <source>
        <dbReference type="Proteomes" id="UP000291116"/>
    </source>
</evidence>
<dbReference type="OrthoDB" id="10263291at2759"/>
<dbReference type="Proteomes" id="UP000291116">
    <property type="component" value="Unassembled WGS sequence"/>
</dbReference>
<dbReference type="SUPFAM" id="SSF48179">
    <property type="entry name" value="6-phosphogluconate dehydrogenase C-terminal domain-like"/>
    <property type="match status" value="1"/>
</dbReference>
<dbReference type="PANTHER" id="PTHR11645">
    <property type="entry name" value="PYRROLINE-5-CARBOXYLATE REDUCTASE"/>
    <property type="match status" value="1"/>
</dbReference>
<evidence type="ECO:0000256" key="3">
    <source>
        <dbReference type="ARBA" id="ARBA00023002"/>
    </source>
</evidence>
<dbReference type="InterPro" id="IPR053790">
    <property type="entry name" value="P5CR-like_CS"/>
</dbReference>
<reference evidence="5 6" key="1">
    <citation type="submission" date="2019-01" db="EMBL/GenBank/DDBJ databases">
        <authorList>
            <person name="Ferrante I. M."/>
        </authorList>
    </citation>
    <scope>NUCLEOTIDE SEQUENCE [LARGE SCALE GENOMIC DNA]</scope>
    <source>
        <strain evidence="5 6">B856</strain>
    </source>
</reference>
<dbReference type="Gene3D" id="1.10.3730.10">
    <property type="entry name" value="ProC C-terminal domain-like"/>
    <property type="match status" value="1"/>
</dbReference>
<gene>
    <name evidence="5" type="ORF">PSNMU_V1.4_AUG-EV-PASAV3_0074690</name>
</gene>
<dbReference type="Gene3D" id="3.40.50.720">
    <property type="entry name" value="NAD(P)-binding Rossmann-like Domain"/>
    <property type="match status" value="1"/>
</dbReference>
<dbReference type="FunFam" id="1.10.3730.10:FF:000001">
    <property type="entry name" value="Pyrroline-5-carboxylate reductase"/>
    <property type="match status" value="1"/>
</dbReference>
<dbReference type="InterPro" id="IPR008927">
    <property type="entry name" value="6-PGluconate_DH-like_C_sf"/>
</dbReference>
<name>A0A448ZEV6_9STRA</name>
<comment type="similarity">
    <text evidence="1">Belongs to the pyrroline-5-carboxylate reductase family.</text>
</comment>